<feature type="binding site" description="in other chain" evidence="1">
    <location>
        <position position="171"/>
    </location>
    <ligand>
        <name>dUMP</name>
        <dbReference type="ChEBI" id="CHEBI:246422"/>
        <note>ligand shared between dimeric partners</note>
    </ligand>
</feature>
<feature type="binding site" evidence="1">
    <location>
        <position position="64"/>
    </location>
    <ligand>
        <name>FAD</name>
        <dbReference type="ChEBI" id="CHEBI:57692"/>
        <note>ligand shared between neighboring subunits</note>
    </ligand>
</feature>
<keyword evidence="1 2" id="KW-0808">Transferase</keyword>
<feature type="binding site" evidence="1">
    <location>
        <position position="198"/>
    </location>
    <ligand>
        <name>dUMP</name>
        <dbReference type="ChEBI" id="CHEBI:246422"/>
        <note>ligand shared between dimeric partners</note>
    </ligand>
</feature>
<organism evidence="2 3">
    <name type="scientific">Aquisphaera giovannonii</name>
    <dbReference type="NCBI Taxonomy" id="406548"/>
    <lineage>
        <taxon>Bacteria</taxon>
        <taxon>Pseudomonadati</taxon>
        <taxon>Planctomycetota</taxon>
        <taxon>Planctomycetia</taxon>
        <taxon>Isosphaerales</taxon>
        <taxon>Isosphaeraceae</taxon>
        <taxon>Aquisphaera</taxon>
    </lineage>
</organism>
<dbReference type="EMBL" id="CP042997">
    <property type="protein sequence ID" value="QEH36604.1"/>
    <property type="molecule type" value="Genomic_DNA"/>
</dbReference>
<dbReference type="GO" id="GO:0032259">
    <property type="term" value="P:methylation"/>
    <property type="evidence" value="ECO:0007669"/>
    <property type="project" value="UniProtKB-KW"/>
</dbReference>
<dbReference type="GO" id="GO:0004799">
    <property type="term" value="F:thymidylate synthase activity"/>
    <property type="evidence" value="ECO:0007669"/>
    <property type="project" value="TreeGrafter"/>
</dbReference>
<dbReference type="GO" id="GO:0006235">
    <property type="term" value="P:dTTP biosynthetic process"/>
    <property type="evidence" value="ECO:0007669"/>
    <property type="project" value="UniProtKB-UniRule"/>
</dbReference>
<accession>A0A5B9W8M3</accession>
<keyword evidence="1" id="KW-0521">NADP</keyword>
<evidence type="ECO:0000313" key="3">
    <source>
        <dbReference type="Proteomes" id="UP000324233"/>
    </source>
</evidence>
<gene>
    <name evidence="1 2" type="primary">thyX</name>
    <name evidence="2" type="ORF">OJF2_51880</name>
</gene>
<feature type="active site" description="Involved in ionization of N3 of dUMP, leading to its activation" evidence="1">
    <location>
        <position position="198"/>
    </location>
</feature>
<comment type="function">
    <text evidence="1">Catalyzes the reductive methylation of 2'-deoxyuridine-5'-monophosphate (dUMP) to 2'-deoxythymidine-5'-monophosphate (dTMP) while utilizing 5,10-methylenetetrahydrofolate (mTHF) as the methyl donor, and NADPH and FADH(2) as the reductant.</text>
</comment>
<keyword evidence="1" id="KW-0285">Flavoprotein</keyword>
<comment type="cofactor">
    <cofactor evidence="1">
        <name>FAD</name>
        <dbReference type="ChEBI" id="CHEBI:57692"/>
    </cofactor>
    <text evidence="1">Binds 4 FAD per tetramer. Each FAD binding site is formed by three monomers.</text>
</comment>
<dbReference type="EC" id="2.1.1.148" evidence="1"/>
<dbReference type="KEGG" id="agv:OJF2_51880"/>
<dbReference type="PANTHER" id="PTHR34934:SF1">
    <property type="entry name" value="FLAVIN-DEPENDENT THYMIDYLATE SYNTHASE"/>
    <property type="match status" value="1"/>
</dbReference>
<keyword evidence="1" id="KW-0274">FAD</keyword>
<feature type="binding site" evidence="1">
    <location>
        <begin position="87"/>
        <end position="89"/>
    </location>
    <ligand>
        <name>FAD</name>
        <dbReference type="ChEBI" id="CHEBI:57692"/>
        <note>ligand shared between neighboring subunits</note>
    </ligand>
</feature>
<dbReference type="Proteomes" id="UP000324233">
    <property type="component" value="Chromosome"/>
</dbReference>
<sequence>MQPREDTRIDVLDHGFVRLVDAMGSDLSVVLAARVSYDAAWRAGEDQGSDARLIRYLWKNRHTTPFEAVSFTFEIKAPIFVFRQWHRHRTWSYNELSARYRELPEEFYVPDPALIGQQSASSKQAREIGDTDAAMLGQRRAEVEHAREVMEGAFAQYRRLLEGGWPRELARSVLPVATYSHMFATVNLLNLLKFLTLRCDGHAQYEIRVYADAMRELIRPIVPVCVSAWEEAA</sequence>
<evidence type="ECO:0000313" key="2">
    <source>
        <dbReference type="EMBL" id="QEH36604.1"/>
    </source>
</evidence>
<evidence type="ECO:0000256" key="1">
    <source>
        <dbReference type="HAMAP-Rule" id="MF_01408"/>
    </source>
</evidence>
<dbReference type="HAMAP" id="MF_01408">
    <property type="entry name" value="ThyX"/>
    <property type="match status" value="1"/>
</dbReference>
<reference evidence="2 3" key="1">
    <citation type="submission" date="2019-08" db="EMBL/GenBank/DDBJ databases">
        <title>Deep-cultivation of Planctomycetes and their phenomic and genomic characterization uncovers novel biology.</title>
        <authorList>
            <person name="Wiegand S."/>
            <person name="Jogler M."/>
            <person name="Boedeker C."/>
            <person name="Pinto D."/>
            <person name="Vollmers J."/>
            <person name="Rivas-Marin E."/>
            <person name="Kohn T."/>
            <person name="Peeters S.H."/>
            <person name="Heuer A."/>
            <person name="Rast P."/>
            <person name="Oberbeckmann S."/>
            <person name="Bunk B."/>
            <person name="Jeske O."/>
            <person name="Meyerdierks A."/>
            <person name="Storesund J.E."/>
            <person name="Kallscheuer N."/>
            <person name="Luecker S."/>
            <person name="Lage O.M."/>
            <person name="Pohl T."/>
            <person name="Merkel B.J."/>
            <person name="Hornburger P."/>
            <person name="Mueller R.-W."/>
            <person name="Bruemmer F."/>
            <person name="Labrenz M."/>
            <person name="Spormann A.M."/>
            <person name="Op den Camp H."/>
            <person name="Overmann J."/>
            <person name="Amann R."/>
            <person name="Jetten M.S.M."/>
            <person name="Mascher T."/>
            <person name="Medema M.H."/>
            <person name="Devos D.P."/>
            <person name="Kaster A.-K."/>
            <person name="Ovreas L."/>
            <person name="Rohde M."/>
            <person name="Galperin M.Y."/>
            <person name="Jogler C."/>
        </authorList>
    </citation>
    <scope>NUCLEOTIDE SEQUENCE [LARGE SCALE GENOMIC DNA]</scope>
    <source>
        <strain evidence="2 3">OJF2</strain>
    </source>
</reference>
<dbReference type="OrthoDB" id="9774464at2"/>
<dbReference type="RefSeq" id="WP_148596270.1">
    <property type="nucleotide sequence ID" value="NZ_CP042997.1"/>
</dbReference>
<dbReference type="GO" id="GO:0050797">
    <property type="term" value="F:thymidylate synthase (FAD) activity"/>
    <property type="evidence" value="ECO:0007669"/>
    <property type="project" value="UniProtKB-UniRule"/>
</dbReference>
<dbReference type="NCBIfam" id="TIGR02170">
    <property type="entry name" value="thyX"/>
    <property type="match status" value="1"/>
</dbReference>
<proteinExistence type="inferred from homology"/>
<dbReference type="CDD" id="cd20175">
    <property type="entry name" value="ThyX"/>
    <property type="match status" value="1"/>
</dbReference>
<name>A0A5B9W8M3_9BACT</name>
<dbReference type="UniPathway" id="UPA00575"/>
<dbReference type="InterPro" id="IPR036098">
    <property type="entry name" value="Thymidylate_synthase_ThyX_sf"/>
</dbReference>
<comment type="caution">
    <text evidence="1">Lacks conserved residue(s) required for the propagation of feature annotation.</text>
</comment>
<dbReference type="PANTHER" id="PTHR34934">
    <property type="entry name" value="FLAVIN-DEPENDENT THYMIDYLATE SYNTHASE"/>
    <property type="match status" value="1"/>
</dbReference>
<comment type="catalytic activity">
    <reaction evidence="1">
        <text>dUMP + (6R)-5,10-methylene-5,6,7,8-tetrahydrofolate + NADPH + H(+) = dTMP + (6S)-5,6,7,8-tetrahydrofolate + NADP(+)</text>
        <dbReference type="Rhea" id="RHEA:29043"/>
        <dbReference type="ChEBI" id="CHEBI:15378"/>
        <dbReference type="ChEBI" id="CHEBI:15636"/>
        <dbReference type="ChEBI" id="CHEBI:57453"/>
        <dbReference type="ChEBI" id="CHEBI:57783"/>
        <dbReference type="ChEBI" id="CHEBI:58349"/>
        <dbReference type="ChEBI" id="CHEBI:63528"/>
        <dbReference type="ChEBI" id="CHEBI:246422"/>
        <dbReference type="EC" id="2.1.1.148"/>
    </reaction>
</comment>
<dbReference type="Pfam" id="PF02511">
    <property type="entry name" value="Thy1"/>
    <property type="match status" value="1"/>
</dbReference>
<dbReference type="GO" id="GO:0050660">
    <property type="term" value="F:flavin adenine dinucleotide binding"/>
    <property type="evidence" value="ECO:0007669"/>
    <property type="project" value="UniProtKB-UniRule"/>
</dbReference>
<keyword evidence="3" id="KW-1185">Reference proteome</keyword>
<dbReference type="GO" id="GO:0006231">
    <property type="term" value="P:dTMP biosynthetic process"/>
    <property type="evidence" value="ECO:0007669"/>
    <property type="project" value="UniProtKB-UniRule"/>
</dbReference>
<feature type="binding site" evidence="1">
    <location>
        <position position="95"/>
    </location>
    <ligand>
        <name>FAD</name>
        <dbReference type="ChEBI" id="CHEBI:57692"/>
        <note>ligand shared between neighboring subunits</note>
    </ligand>
</feature>
<feature type="binding site" evidence="1">
    <location>
        <begin position="84"/>
        <end position="87"/>
    </location>
    <ligand>
        <name>dUMP</name>
        <dbReference type="ChEBI" id="CHEBI:246422"/>
        <note>ligand shared between dimeric partners</note>
    </ligand>
</feature>
<dbReference type="AlphaFoldDB" id="A0A5B9W8M3"/>
<comment type="pathway">
    <text evidence="1">Pyrimidine metabolism; dTTP biosynthesis.</text>
</comment>
<keyword evidence="1 2" id="KW-0489">Methyltransferase</keyword>
<comment type="similarity">
    <text evidence="1">Belongs to the thymidylate synthase ThyX family.</text>
</comment>
<comment type="subunit">
    <text evidence="1">Homotetramer.</text>
</comment>
<dbReference type="InterPro" id="IPR003669">
    <property type="entry name" value="Thymidylate_synthase_ThyX"/>
</dbReference>
<dbReference type="Gene3D" id="3.30.1360.170">
    <property type="match status" value="1"/>
</dbReference>
<dbReference type="GO" id="GO:0070402">
    <property type="term" value="F:NADPH binding"/>
    <property type="evidence" value="ECO:0007669"/>
    <property type="project" value="TreeGrafter"/>
</dbReference>
<keyword evidence="1" id="KW-0545">Nucleotide biosynthesis</keyword>
<protein>
    <recommendedName>
        <fullName evidence="1">Flavin-dependent thymidylate synthase</fullName>
        <shortName evidence="1">FDTS</shortName>
        <ecNumber evidence="1">2.1.1.148</ecNumber>
    </recommendedName>
    <alternativeName>
        <fullName evidence="1">FAD-dependent thymidylate synthase</fullName>
    </alternativeName>
    <alternativeName>
        <fullName evidence="1">Thymidylate synthase ThyX</fullName>
        <shortName evidence="1">TS</shortName>
        <shortName evidence="1">TSase</shortName>
    </alternativeName>
</protein>
<dbReference type="PROSITE" id="PS51331">
    <property type="entry name" value="THYX"/>
    <property type="match status" value="1"/>
</dbReference>
<dbReference type="SUPFAM" id="SSF69796">
    <property type="entry name" value="Thymidylate synthase-complementing protein Thy1"/>
    <property type="match status" value="1"/>
</dbReference>
<feature type="binding site" description="in other chain" evidence="1">
    <location>
        <begin position="95"/>
        <end position="99"/>
    </location>
    <ligand>
        <name>dUMP</name>
        <dbReference type="ChEBI" id="CHEBI:246422"/>
        <note>ligand shared between dimeric partners</note>
    </ligand>
</feature>